<keyword evidence="3" id="KW-0479">Metal-binding</keyword>
<dbReference type="CDD" id="cd07398">
    <property type="entry name" value="MPP_YbbF-LpxH"/>
    <property type="match status" value="1"/>
</dbReference>
<dbReference type="PANTHER" id="PTHR34990:SF2">
    <property type="entry name" value="BLL8164 PROTEIN"/>
    <property type="match status" value="1"/>
</dbReference>
<gene>
    <name evidence="7" type="ORF">GCM10011358_28250</name>
</gene>
<dbReference type="InterPro" id="IPR004843">
    <property type="entry name" value="Calcineurin-like_PHP"/>
</dbReference>
<keyword evidence="1" id="KW-1003">Cell membrane</keyword>
<evidence type="ECO:0000256" key="1">
    <source>
        <dbReference type="ARBA" id="ARBA00022475"/>
    </source>
</evidence>
<accession>A0ABQ1QTD7</accession>
<reference evidence="8" key="1">
    <citation type="journal article" date="2019" name="Int. J. Syst. Evol. Microbiol.">
        <title>The Global Catalogue of Microorganisms (GCM) 10K type strain sequencing project: providing services to taxonomists for standard genome sequencing and annotation.</title>
        <authorList>
            <consortium name="The Broad Institute Genomics Platform"/>
            <consortium name="The Broad Institute Genome Sequencing Center for Infectious Disease"/>
            <person name="Wu L."/>
            <person name="Ma J."/>
        </authorList>
    </citation>
    <scope>NUCLEOTIDE SEQUENCE [LARGE SCALE GENOMIC DNA]</scope>
    <source>
        <strain evidence="8">CGMCC 1.12922</strain>
    </source>
</reference>
<evidence type="ECO:0000256" key="4">
    <source>
        <dbReference type="ARBA" id="ARBA00023136"/>
    </source>
</evidence>
<keyword evidence="4" id="KW-0472">Membrane</keyword>
<protein>
    <submittedName>
        <fullName evidence="7">UDP-2,3-diacylglucosamine hydrolase</fullName>
    </submittedName>
</protein>
<dbReference type="InterPro" id="IPR029052">
    <property type="entry name" value="Metallo-depent_PP-like"/>
</dbReference>
<evidence type="ECO:0000313" key="8">
    <source>
        <dbReference type="Proteomes" id="UP000617355"/>
    </source>
</evidence>
<name>A0ABQ1QTD7_9RHOB</name>
<keyword evidence="7" id="KW-0378">Hydrolase</keyword>
<sequence>MPERFRSLFLSDLHLGARASHPRAVLDFLAEHEAATIYLVGDILDIWHGGHVHWTPTHEAVMSEFERRARSGTRVVYLAGNHDAALRSPGAARLPAGWELREALVHRAGDGRRYLVLHGDQADNRLLRLHAMTRLGSRADALARGVDAWLGRRLELWARKGENSPIRAAIRTFSSLFVMGRRFERRLVALAGAAGTQGVICGHSHKPGLREIDGLRYANCGDWVDSYTALVEDRSGALRLLDWSARAAARAEPAQAGLAEAPAMARGAG</sequence>
<dbReference type="RefSeq" id="WP_188528905.1">
    <property type="nucleotide sequence ID" value="NZ_BMGI01000005.1"/>
</dbReference>
<dbReference type="Proteomes" id="UP000617355">
    <property type="component" value="Unassembled WGS sequence"/>
</dbReference>
<evidence type="ECO:0000256" key="2">
    <source>
        <dbReference type="ARBA" id="ARBA00022519"/>
    </source>
</evidence>
<keyword evidence="5" id="KW-0464">Manganese</keyword>
<dbReference type="Gene3D" id="3.60.21.10">
    <property type="match status" value="1"/>
</dbReference>
<comment type="caution">
    <text evidence="7">The sequence shown here is derived from an EMBL/GenBank/DDBJ whole genome shotgun (WGS) entry which is preliminary data.</text>
</comment>
<evidence type="ECO:0000313" key="7">
    <source>
        <dbReference type="EMBL" id="GGD42775.1"/>
    </source>
</evidence>
<evidence type="ECO:0000259" key="6">
    <source>
        <dbReference type="Pfam" id="PF00149"/>
    </source>
</evidence>
<evidence type="ECO:0000256" key="3">
    <source>
        <dbReference type="ARBA" id="ARBA00022723"/>
    </source>
</evidence>
<dbReference type="SUPFAM" id="SSF56300">
    <property type="entry name" value="Metallo-dependent phosphatases"/>
    <property type="match status" value="1"/>
</dbReference>
<keyword evidence="8" id="KW-1185">Reference proteome</keyword>
<dbReference type="EMBL" id="BMGI01000005">
    <property type="protein sequence ID" value="GGD42775.1"/>
    <property type="molecule type" value="Genomic_DNA"/>
</dbReference>
<dbReference type="GO" id="GO:0016787">
    <property type="term" value="F:hydrolase activity"/>
    <property type="evidence" value="ECO:0007669"/>
    <property type="project" value="UniProtKB-KW"/>
</dbReference>
<dbReference type="PANTHER" id="PTHR34990">
    <property type="entry name" value="UDP-2,3-DIACYLGLUCOSAMINE HYDROLASE-RELATED"/>
    <property type="match status" value="1"/>
</dbReference>
<feature type="domain" description="Calcineurin-like phosphoesterase" evidence="6">
    <location>
        <begin position="6"/>
        <end position="207"/>
    </location>
</feature>
<keyword evidence="2" id="KW-0997">Cell inner membrane</keyword>
<evidence type="ECO:0000256" key="5">
    <source>
        <dbReference type="ARBA" id="ARBA00023211"/>
    </source>
</evidence>
<proteinExistence type="predicted"/>
<dbReference type="Pfam" id="PF00149">
    <property type="entry name" value="Metallophos"/>
    <property type="match status" value="1"/>
</dbReference>
<organism evidence="7 8">
    <name type="scientific">Sinisalibacter lacisalsi</name>
    <dbReference type="NCBI Taxonomy" id="1526570"/>
    <lineage>
        <taxon>Bacteria</taxon>
        <taxon>Pseudomonadati</taxon>
        <taxon>Pseudomonadota</taxon>
        <taxon>Alphaproteobacteria</taxon>
        <taxon>Rhodobacterales</taxon>
        <taxon>Roseobacteraceae</taxon>
        <taxon>Sinisalibacter</taxon>
    </lineage>
</organism>
<dbReference type="InterPro" id="IPR043461">
    <property type="entry name" value="LpxH-like"/>
</dbReference>